<dbReference type="HOGENOM" id="CLU_120902_1_0_7"/>
<name>L7U585_MYXSD</name>
<sequence length="189" mass="20713">MTRYLMLECLIPEDKTAFAIRPHPAIEGIDSWLTGASFLSPPHATIELDWDPETSGVKKTMYASPMPLLRKDVFQVLEELGVDNIDAYPVEIRHADTGIIDKDYVAFNVLGAVMAADLSKSHYSDPSGTGRLDMDFDSLTIEPSKAQDLLFFRLAECVSGIVVHESVADGLMALGGFGLELVPPEEWVG</sequence>
<protein>
    <submittedName>
        <fullName evidence="1">Uncharacterized protein</fullName>
    </submittedName>
</protein>
<dbReference type="Proteomes" id="UP000011131">
    <property type="component" value="Chromosome"/>
</dbReference>
<gene>
    <name evidence="1" type="ordered locus">MYSTI_02690</name>
</gene>
<dbReference type="OrthoDB" id="5519516at2"/>
<dbReference type="eggNOG" id="ENOG502ZD4T">
    <property type="taxonomic scope" value="Bacteria"/>
</dbReference>
<reference evidence="1 2" key="1">
    <citation type="journal article" date="2013" name="Genome Announc.">
        <title>Complete genome sequence of Myxococcus stipitatus strain DSM 14675, a fruiting myxobacterium.</title>
        <authorList>
            <person name="Huntley S."/>
            <person name="Kneip S."/>
            <person name="Treuner-Lange A."/>
            <person name="Sogaard-Andersen L."/>
        </authorList>
    </citation>
    <scope>NUCLEOTIDE SEQUENCE [LARGE SCALE GENOMIC DNA]</scope>
    <source>
        <strain evidence="2">DSM 14675 / JCM 12634 / Mx s8</strain>
    </source>
</reference>
<evidence type="ECO:0000313" key="1">
    <source>
        <dbReference type="EMBL" id="AGC44006.1"/>
    </source>
</evidence>
<dbReference type="RefSeq" id="WP_015348267.1">
    <property type="nucleotide sequence ID" value="NC_020126.1"/>
</dbReference>
<organism evidence="1 2">
    <name type="scientific">Myxococcus stipitatus (strain DSM 14675 / JCM 12634 / Mx s8)</name>
    <dbReference type="NCBI Taxonomy" id="1278073"/>
    <lineage>
        <taxon>Bacteria</taxon>
        <taxon>Pseudomonadati</taxon>
        <taxon>Myxococcota</taxon>
        <taxon>Myxococcia</taxon>
        <taxon>Myxococcales</taxon>
        <taxon>Cystobacterineae</taxon>
        <taxon>Myxococcaceae</taxon>
        <taxon>Myxococcus</taxon>
    </lineage>
</organism>
<dbReference type="EMBL" id="CP004025">
    <property type="protein sequence ID" value="AGC44006.1"/>
    <property type="molecule type" value="Genomic_DNA"/>
</dbReference>
<keyword evidence="2" id="KW-1185">Reference proteome</keyword>
<proteinExistence type="predicted"/>
<evidence type="ECO:0000313" key="2">
    <source>
        <dbReference type="Proteomes" id="UP000011131"/>
    </source>
</evidence>
<dbReference type="PATRIC" id="fig|1278073.3.peg.2739"/>
<accession>L7U585</accession>
<dbReference type="AlphaFoldDB" id="L7U585"/>
<dbReference type="KEGG" id="msd:MYSTI_02690"/>
<dbReference type="STRING" id="1278073.MYSTI_02690"/>